<feature type="domain" description="HTH cro/C1-type" evidence="3">
    <location>
        <begin position="10"/>
        <end position="65"/>
    </location>
</feature>
<dbReference type="GeneID" id="41541828"/>
<evidence type="ECO:0000256" key="1">
    <source>
        <dbReference type="SAM" id="MobiDB-lite"/>
    </source>
</evidence>
<dbReference type="InterPro" id="IPR001387">
    <property type="entry name" value="Cro/C1-type_HTH"/>
</dbReference>
<dbReference type="GO" id="GO:0003677">
    <property type="term" value="F:DNA binding"/>
    <property type="evidence" value="ECO:0007669"/>
    <property type="project" value="InterPro"/>
</dbReference>
<evidence type="ECO:0000313" key="4">
    <source>
        <dbReference type="EMBL" id="GDY64831.1"/>
    </source>
</evidence>
<dbReference type="InterPro" id="IPR010982">
    <property type="entry name" value="Lambda_DNA-bd_dom_sf"/>
</dbReference>
<keyword evidence="2" id="KW-1133">Transmembrane helix</keyword>
<accession>A0A4D4MUE7</accession>
<feature type="region of interest" description="Disordered" evidence="1">
    <location>
        <begin position="165"/>
        <end position="231"/>
    </location>
</feature>
<dbReference type="Gene3D" id="1.10.260.40">
    <property type="entry name" value="lambda repressor-like DNA-binding domains"/>
    <property type="match status" value="1"/>
</dbReference>
<dbReference type="EMBL" id="BJHX01000001">
    <property type="protein sequence ID" value="GDY64831.1"/>
    <property type="molecule type" value="Genomic_DNA"/>
</dbReference>
<gene>
    <name evidence="4" type="ORF">SAV14893_042240</name>
    <name evidence="5" type="ORF">SAV31267_044640</name>
</gene>
<dbReference type="Proteomes" id="UP000302139">
    <property type="component" value="Unassembled WGS sequence"/>
</dbReference>
<evidence type="ECO:0000313" key="7">
    <source>
        <dbReference type="Proteomes" id="UP000302139"/>
    </source>
</evidence>
<sequence>MAGDEFAGLLKELKERSGLSYGTLGKRLHMSASTLHRYVNGEAVPADYAPVERFARVCRATPEELVELHRRWVRADALRGQKGAPEPAVASAVAVPEPEVEAASGTEGAPEPDAASGAEDAPEVESDAGAEPESPVRRRRTVVLAGAAVAAAVVAAALVVNLVPGKGDDHGRKQSAGAAASSAGVTSDGTASAGAKSASPSPSPSASRGAGPAPSGSRSVGAERTRGPDDGAAAPIVVANAYKWDSPCSQHYLVDRDAARMPPPPTEPDARGWVTALGGVPAGQQMLALTVQGTGKATVVLESLHVRVAKKDAPLAWNDYEMGVGCGGGVETRSFEVDLDAGRPVAVPKAGQRDFPYKVSESDPEVFYVFADARTHDVSWNLELEWSSGTKHGTVRVDDNGELFRTSGNVGRPAYNYPLGSTEWGRNAYEPNVKG</sequence>
<dbReference type="PROSITE" id="PS50943">
    <property type="entry name" value="HTH_CROC1"/>
    <property type="match status" value="1"/>
</dbReference>
<proteinExistence type="predicted"/>
<dbReference type="Pfam" id="PF13560">
    <property type="entry name" value="HTH_31"/>
    <property type="match status" value="1"/>
</dbReference>
<name>A0A4D4MUE7_STRAX</name>
<feature type="region of interest" description="Disordered" evidence="1">
    <location>
        <begin position="79"/>
        <end position="137"/>
    </location>
</feature>
<evidence type="ECO:0000313" key="6">
    <source>
        <dbReference type="Proteomes" id="UP000299211"/>
    </source>
</evidence>
<feature type="transmembrane region" description="Helical" evidence="2">
    <location>
        <begin position="142"/>
        <end position="163"/>
    </location>
</feature>
<reference evidence="5 6" key="1">
    <citation type="submission" date="2019-04" db="EMBL/GenBank/DDBJ databases">
        <title>Draft genome sequences of Streptomyces avermitilis ATCC 31267.</title>
        <authorList>
            <person name="Komaki H."/>
            <person name="Tamura T."/>
            <person name="Hosoyama A."/>
        </authorList>
    </citation>
    <scope>NUCLEOTIDE SEQUENCE [LARGE SCALE GENOMIC DNA]</scope>
    <source>
        <strain evidence="5 6">ATCC 31267</strain>
    </source>
</reference>
<dbReference type="STRING" id="33903.AQJ43_21745"/>
<dbReference type="SUPFAM" id="SSF47413">
    <property type="entry name" value="lambda repressor-like DNA-binding domains"/>
    <property type="match status" value="1"/>
</dbReference>
<dbReference type="EMBL" id="BJHY01000001">
    <property type="protein sequence ID" value="GDY74979.1"/>
    <property type="molecule type" value="Genomic_DNA"/>
</dbReference>
<feature type="compositionally biased region" description="Low complexity" evidence="1">
    <location>
        <begin position="175"/>
        <end position="220"/>
    </location>
</feature>
<dbReference type="AlphaFoldDB" id="A0A4D4MUE7"/>
<dbReference type="SMART" id="SM00530">
    <property type="entry name" value="HTH_XRE"/>
    <property type="match status" value="1"/>
</dbReference>
<comment type="caution">
    <text evidence="5">The sequence shown here is derived from an EMBL/GenBank/DDBJ whole genome shotgun (WGS) entry which is preliminary data.</text>
</comment>
<evidence type="ECO:0000313" key="5">
    <source>
        <dbReference type="EMBL" id="GDY74979.1"/>
    </source>
</evidence>
<feature type="compositionally biased region" description="Acidic residues" evidence="1">
    <location>
        <begin position="120"/>
        <end position="130"/>
    </location>
</feature>
<reference evidence="4 7" key="2">
    <citation type="submission" date="2019-04" db="EMBL/GenBank/DDBJ databases">
        <title>Draft genome sequences of Streptomyces avermitilis NBRC 14893.</title>
        <authorList>
            <person name="Komaki H."/>
            <person name="Tamura T."/>
            <person name="Hosoyama A."/>
        </authorList>
    </citation>
    <scope>NUCLEOTIDE SEQUENCE [LARGE SCALE GENOMIC DNA]</scope>
    <source>
        <strain evidence="4 7">NBRC 14893</strain>
    </source>
</reference>
<dbReference type="RefSeq" id="WP_037648009.1">
    <property type="nucleotide sequence ID" value="NZ_BAABTN010000003.1"/>
</dbReference>
<evidence type="ECO:0000259" key="3">
    <source>
        <dbReference type="PROSITE" id="PS50943"/>
    </source>
</evidence>
<dbReference type="CDD" id="cd00093">
    <property type="entry name" value="HTH_XRE"/>
    <property type="match status" value="1"/>
</dbReference>
<feature type="compositionally biased region" description="Low complexity" evidence="1">
    <location>
        <begin position="84"/>
        <end position="104"/>
    </location>
</feature>
<organism evidence="5 6">
    <name type="scientific">Streptomyces avermitilis</name>
    <dbReference type="NCBI Taxonomy" id="33903"/>
    <lineage>
        <taxon>Bacteria</taxon>
        <taxon>Bacillati</taxon>
        <taxon>Actinomycetota</taxon>
        <taxon>Actinomycetes</taxon>
        <taxon>Kitasatosporales</taxon>
        <taxon>Streptomycetaceae</taxon>
        <taxon>Streptomyces</taxon>
    </lineage>
</organism>
<evidence type="ECO:0000256" key="2">
    <source>
        <dbReference type="SAM" id="Phobius"/>
    </source>
</evidence>
<dbReference type="Proteomes" id="UP000299211">
    <property type="component" value="Unassembled WGS sequence"/>
</dbReference>
<keyword evidence="2" id="KW-0812">Transmembrane</keyword>
<protein>
    <submittedName>
        <fullName evidence="5">Transcriptional regulator</fullName>
    </submittedName>
</protein>
<keyword evidence="2" id="KW-0472">Membrane</keyword>